<evidence type="ECO:0000313" key="2">
    <source>
        <dbReference type="Proteomes" id="UP000001933"/>
    </source>
</evidence>
<gene>
    <name evidence="1" type="ORF">SYN_01368</name>
</gene>
<dbReference type="EMBL" id="CP000252">
    <property type="protein sequence ID" value="ABC76976.1"/>
    <property type="molecule type" value="Genomic_DNA"/>
</dbReference>
<dbReference type="Proteomes" id="UP000001933">
    <property type="component" value="Chromosome"/>
</dbReference>
<organism evidence="1 2">
    <name type="scientific">Syntrophus aciditrophicus (strain SB)</name>
    <dbReference type="NCBI Taxonomy" id="56780"/>
    <lineage>
        <taxon>Bacteria</taxon>
        <taxon>Pseudomonadati</taxon>
        <taxon>Thermodesulfobacteriota</taxon>
        <taxon>Syntrophia</taxon>
        <taxon>Syntrophales</taxon>
        <taxon>Syntrophaceae</taxon>
        <taxon>Syntrophus</taxon>
    </lineage>
</organism>
<keyword evidence="2" id="KW-1185">Reference proteome</keyword>
<proteinExistence type="predicted"/>
<dbReference type="KEGG" id="sat:SYN_01368"/>
<sequence>MLMKQPDLKSIADDMLQLCEGKQEIIAAKRRNYYFVLIRINGIKHKHFTATGYEASIDF</sequence>
<accession>Q2LSB5</accession>
<reference evidence="1 2" key="1">
    <citation type="journal article" date="2007" name="Proc. Natl. Acad. Sci. U.S.A.">
        <title>The genome of Syntrophus aciditrophicus: life at the thermodynamic limit of microbial growth.</title>
        <authorList>
            <person name="McInerney M.J."/>
            <person name="Rohlin L."/>
            <person name="Mouttaki H."/>
            <person name="Kim U."/>
            <person name="Krupp R.S."/>
            <person name="Rios-Hernandez L."/>
            <person name="Sieber J."/>
            <person name="Struchtemeyer C.G."/>
            <person name="Bhattacharyya A."/>
            <person name="Campbell J.W."/>
            <person name="Gunsalus R.P."/>
        </authorList>
    </citation>
    <scope>NUCLEOTIDE SEQUENCE [LARGE SCALE GENOMIC DNA]</scope>
    <source>
        <strain evidence="1 2">SB</strain>
    </source>
</reference>
<dbReference type="HOGENOM" id="CLU_2959181_0_0_7"/>
<dbReference type="InParanoid" id="Q2LSB5"/>
<protein>
    <submittedName>
        <fullName evidence="1">Hypothetical cytosolic protein</fullName>
    </submittedName>
</protein>
<dbReference type="AlphaFoldDB" id="Q2LSB5"/>
<evidence type="ECO:0000313" key="1">
    <source>
        <dbReference type="EMBL" id="ABC76976.1"/>
    </source>
</evidence>
<name>Q2LSB5_SYNAS</name>